<dbReference type="RefSeq" id="XP_046043739.1">
    <property type="nucleotide sequence ID" value="XM_046197837.1"/>
</dbReference>
<dbReference type="GeneID" id="70227791"/>
<reference evidence="2" key="1">
    <citation type="journal article" date="2021" name="Nat. Commun.">
        <title>Genetic determinants of endophytism in the Arabidopsis root mycobiome.</title>
        <authorList>
            <person name="Mesny F."/>
            <person name="Miyauchi S."/>
            <person name="Thiergart T."/>
            <person name="Pickel B."/>
            <person name="Atanasova L."/>
            <person name="Karlsson M."/>
            <person name="Huettel B."/>
            <person name="Barry K.W."/>
            <person name="Haridas S."/>
            <person name="Chen C."/>
            <person name="Bauer D."/>
            <person name="Andreopoulos W."/>
            <person name="Pangilinan J."/>
            <person name="LaButti K."/>
            <person name="Riley R."/>
            <person name="Lipzen A."/>
            <person name="Clum A."/>
            <person name="Drula E."/>
            <person name="Henrissat B."/>
            <person name="Kohler A."/>
            <person name="Grigoriev I.V."/>
            <person name="Martin F.M."/>
            <person name="Hacquard S."/>
        </authorList>
    </citation>
    <scope>NUCLEOTIDE SEQUENCE</scope>
    <source>
        <strain evidence="2">MPI-CAGE-AT-0023</strain>
    </source>
</reference>
<organism evidence="2 3">
    <name type="scientific">Fusarium redolens</name>
    <dbReference type="NCBI Taxonomy" id="48865"/>
    <lineage>
        <taxon>Eukaryota</taxon>
        <taxon>Fungi</taxon>
        <taxon>Dikarya</taxon>
        <taxon>Ascomycota</taxon>
        <taxon>Pezizomycotina</taxon>
        <taxon>Sordariomycetes</taxon>
        <taxon>Hypocreomycetidae</taxon>
        <taxon>Hypocreales</taxon>
        <taxon>Nectriaceae</taxon>
        <taxon>Fusarium</taxon>
        <taxon>Fusarium redolens species complex</taxon>
    </lineage>
</organism>
<keyword evidence="3" id="KW-1185">Reference proteome</keyword>
<evidence type="ECO:0000313" key="2">
    <source>
        <dbReference type="EMBL" id="KAH7231802.1"/>
    </source>
</evidence>
<sequence length="123" mass="12923">MQAVTESNHSNLAPQMNLRPLLSLHGPNLSLRAAHVEDGADALRGKNRQIPTSCCSVNIRVDGVREQHTAYPIGYGVDAGEIAGLGLGADDVARAGMQTDIGQSVDPVTIDDGNVRDGVNNHS</sequence>
<name>A0A9P9G5V4_FUSRE</name>
<gene>
    <name evidence="2" type="ORF">BKA55DRAFT_667476</name>
</gene>
<protein>
    <submittedName>
        <fullName evidence="2">Uncharacterized protein</fullName>
    </submittedName>
</protein>
<dbReference type="Proteomes" id="UP000720189">
    <property type="component" value="Unassembled WGS sequence"/>
</dbReference>
<evidence type="ECO:0000313" key="3">
    <source>
        <dbReference type="Proteomes" id="UP000720189"/>
    </source>
</evidence>
<dbReference type="EMBL" id="JAGMUX010000020">
    <property type="protein sequence ID" value="KAH7231802.1"/>
    <property type="molecule type" value="Genomic_DNA"/>
</dbReference>
<dbReference type="AlphaFoldDB" id="A0A9P9G5V4"/>
<comment type="caution">
    <text evidence="2">The sequence shown here is derived from an EMBL/GenBank/DDBJ whole genome shotgun (WGS) entry which is preliminary data.</text>
</comment>
<proteinExistence type="predicted"/>
<evidence type="ECO:0000256" key="1">
    <source>
        <dbReference type="SAM" id="MobiDB-lite"/>
    </source>
</evidence>
<feature type="region of interest" description="Disordered" evidence="1">
    <location>
        <begin position="100"/>
        <end position="123"/>
    </location>
</feature>
<accession>A0A9P9G5V4</accession>